<dbReference type="InterPro" id="IPR002371">
    <property type="entry name" value="FlgK"/>
</dbReference>
<dbReference type="PANTHER" id="PTHR30033">
    <property type="entry name" value="FLAGELLAR HOOK-ASSOCIATED PROTEIN 1"/>
    <property type="match status" value="1"/>
</dbReference>
<dbReference type="AlphaFoldDB" id="A0A7C3LYE2"/>
<comment type="subcellular location">
    <subcellularLocation>
        <location evidence="1 7">Bacterial flagellum</location>
    </subcellularLocation>
    <subcellularLocation>
        <location evidence="2 7">Secreted</location>
    </subcellularLocation>
</comment>
<dbReference type="PRINTS" id="PR01005">
    <property type="entry name" value="FLGHOOKAP1"/>
</dbReference>
<evidence type="ECO:0000259" key="9">
    <source>
        <dbReference type="Pfam" id="PF22638"/>
    </source>
</evidence>
<dbReference type="GO" id="GO:0005576">
    <property type="term" value="C:extracellular region"/>
    <property type="evidence" value="ECO:0007669"/>
    <property type="project" value="UniProtKB-SubCell"/>
</dbReference>
<dbReference type="InterPro" id="IPR053927">
    <property type="entry name" value="FlgK_helical"/>
</dbReference>
<feature type="domain" description="Flagellar basal-body/hook protein C-terminal" evidence="8">
    <location>
        <begin position="515"/>
        <end position="557"/>
    </location>
</feature>
<dbReference type="Pfam" id="PF22638">
    <property type="entry name" value="FlgK_D1"/>
    <property type="match status" value="1"/>
</dbReference>
<dbReference type="PANTHER" id="PTHR30033:SF1">
    <property type="entry name" value="FLAGELLAR HOOK-ASSOCIATED PROTEIN 1"/>
    <property type="match status" value="1"/>
</dbReference>
<organism evidence="10">
    <name type="scientific">Leptospirillum ferriphilum</name>
    <dbReference type="NCBI Taxonomy" id="178606"/>
    <lineage>
        <taxon>Bacteria</taxon>
        <taxon>Pseudomonadati</taxon>
        <taxon>Nitrospirota</taxon>
        <taxon>Nitrospiria</taxon>
        <taxon>Nitrospirales</taxon>
        <taxon>Nitrospiraceae</taxon>
        <taxon>Leptospirillum</taxon>
    </lineage>
</organism>
<evidence type="ECO:0000256" key="7">
    <source>
        <dbReference type="RuleBase" id="RU362065"/>
    </source>
</evidence>
<dbReference type="EMBL" id="DTMM01000230">
    <property type="protein sequence ID" value="HFT94364.1"/>
    <property type="molecule type" value="Genomic_DNA"/>
</dbReference>
<dbReference type="InterPro" id="IPR010930">
    <property type="entry name" value="Flg_bb/hook_C_dom"/>
</dbReference>
<comment type="similarity">
    <text evidence="3 7">Belongs to the flagella basal body rod proteins family.</text>
</comment>
<evidence type="ECO:0000256" key="5">
    <source>
        <dbReference type="ARBA" id="ARBA00022525"/>
    </source>
</evidence>
<proteinExistence type="inferred from homology"/>
<dbReference type="SUPFAM" id="SSF64518">
    <property type="entry name" value="Phase 1 flagellin"/>
    <property type="match status" value="1"/>
</dbReference>
<feature type="domain" description="Flagellar hook-associated protein FlgK helical" evidence="9">
    <location>
        <begin position="95"/>
        <end position="329"/>
    </location>
</feature>
<dbReference type="GO" id="GO:0044780">
    <property type="term" value="P:bacterial-type flagellum assembly"/>
    <property type="evidence" value="ECO:0007669"/>
    <property type="project" value="InterPro"/>
</dbReference>
<evidence type="ECO:0000256" key="6">
    <source>
        <dbReference type="ARBA" id="ARBA00023143"/>
    </source>
</evidence>
<gene>
    <name evidence="7 10" type="primary">flgK</name>
    <name evidence="10" type="ORF">ENX03_10675</name>
</gene>
<evidence type="ECO:0000259" key="8">
    <source>
        <dbReference type="Pfam" id="PF06429"/>
    </source>
</evidence>
<dbReference type="NCBIfam" id="TIGR02492">
    <property type="entry name" value="flgK_ends"/>
    <property type="match status" value="1"/>
</dbReference>
<keyword evidence="10" id="KW-0282">Flagellum</keyword>
<keyword evidence="5 7" id="KW-0964">Secreted</keyword>
<name>A0A7C3LYE2_9BACT</name>
<evidence type="ECO:0000256" key="1">
    <source>
        <dbReference type="ARBA" id="ARBA00004365"/>
    </source>
</evidence>
<sequence>MSGVFGILNIGKSGIEANEAGLSTAGQNISNVNTPGYTVEDVQFDQSLPNDGRPGMVGDGVRATGIRRVVNSFLDAQMIRQKTRMGFWESSRLSLSELDTYFSHAQNEGLAKDISRFLNGWEIVANHPLDRSARATLVTYGKNLSEDFHQMASLYSQSRNHLGELVTSSVKTVNIDLKKIARLNREILQAQAGGESPNTLIDQRQQLMGKISTLTNAHFFSDKNGAITLHLGGQAAITDIDSGSLEAVFDPSRDGYRILIHPPGHSGPPVDITDRIHGGKIGGYLDVRDKKITALEAHLNALAHGIVNHVNARHVQGYGLNGKTNLNFFLPTVTVHPDGGNSSGIRVTANAVDPDLAKTSLDVSVSGDKVMITDGRSGKTLASQNLSGGVQTITVSGYVIRVSGSQKGAAARFQVSGGDDTRGAALSMGVNNLDPEDLAAGQSAVREGQNQGDNKNAHLLFGLLQDRLHFAGGEQPVTFHDFFATGVSEIGSWARNARDHYVAQSMIQKGLENQRMTVSGVSIANESARIIQFEKAYQASANLIHMTNRLLDTLVRLPNESS</sequence>
<accession>A0A7C3LYE2</accession>
<dbReference type="Pfam" id="PF06429">
    <property type="entry name" value="Flg_bbr_C"/>
    <property type="match status" value="1"/>
</dbReference>
<keyword evidence="10" id="KW-0966">Cell projection</keyword>
<evidence type="ECO:0000256" key="3">
    <source>
        <dbReference type="ARBA" id="ARBA00009677"/>
    </source>
</evidence>
<protein>
    <recommendedName>
        <fullName evidence="4 7">Flagellar hook-associated protein 1</fullName>
        <shortName evidence="7">HAP1</shortName>
    </recommendedName>
</protein>
<dbReference type="GO" id="GO:0009424">
    <property type="term" value="C:bacterial-type flagellum hook"/>
    <property type="evidence" value="ECO:0007669"/>
    <property type="project" value="UniProtKB-UniRule"/>
</dbReference>
<keyword evidence="6 7" id="KW-0975">Bacterial flagellum</keyword>
<keyword evidence="10" id="KW-0969">Cilium</keyword>
<dbReference type="GO" id="GO:0005198">
    <property type="term" value="F:structural molecule activity"/>
    <property type="evidence" value="ECO:0007669"/>
    <property type="project" value="UniProtKB-UniRule"/>
</dbReference>
<comment type="caution">
    <text evidence="10">The sequence shown here is derived from an EMBL/GenBank/DDBJ whole genome shotgun (WGS) entry which is preliminary data.</text>
</comment>
<evidence type="ECO:0000313" key="10">
    <source>
        <dbReference type="EMBL" id="HFT94364.1"/>
    </source>
</evidence>
<evidence type="ECO:0000256" key="4">
    <source>
        <dbReference type="ARBA" id="ARBA00016244"/>
    </source>
</evidence>
<evidence type="ECO:0000256" key="2">
    <source>
        <dbReference type="ARBA" id="ARBA00004613"/>
    </source>
</evidence>
<reference evidence="10" key="1">
    <citation type="journal article" date="2020" name="mSystems">
        <title>Genome- and Community-Level Interaction Insights into Carbon Utilization and Element Cycling Functions of Hydrothermarchaeota in Hydrothermal Sediment.</title>
        <authorList>
            <person name="Zhou Z."/>
            <person name="Liu Y."/>
            <person name="Xu W."/>
            <person name="Pan J."/>
            <person name="Luo Z.H."/>
            <person name="Li M."/>
        </authorList>
    </citation>
    <scope>NUCLEOTIDE SEQUENCE [LARGE SCALE GENOMIC DNA]</scope>
    <source>
        <strain evidence="10">SpSt-902</strain>
    </source>
</reference>